<accession>A0A6C0DRG7</accession>
<reference evidence="1" key="1">
    <citation type="journal article" date="2020" name="Nature">
        <title>Giant virus diversity and host interactions through global metagenomics.</title>
        <authorList>
            <person name="Schulz F."/>
            <person name="Roux S."/>
            <person name="Paez-Espino D."/>
            <person name="Jungbluth S."/>
            <person name="Walsh D.A."/>
            <person name="Denef V.J."/>
            <person name="McMahon K.D."/>
            <person name="Konstantinidis K.T."/>
            <person name="Eloe-Fadrosh E.A."/>
            <person name="Kyrpides N.C."/>
            <person name="Woyke T."/>
        </authorList>
    </citation>
    <scope>NUCLEOTIDE SEQUENCE</scope>
    <source>
        <strain evidence="1">GVMAG-M-3300023174-57</strain>
    </source>
</reference>
<dbReference type="AlphaFoldDB" id="A0A6C0DRG7"/>
<dbReference type="EMBL" id="MN739664">
    <property type="protein sequence ID" value="QHT19267.1"/>
    <property type="molecule type" value="Genomic_DNA"/>
</dbReference>
<sequence length="226" mass="26971">MHGYDWDYFPARLHSTREIIFFLEHIAKIEEVIEAHPSDLTRFIFGDIYHPRVKPHTMRFLAKKLDREIDAVILEISTRKVMYYKNTPLNYYYATLSPNRDYTFVAKILTDEEIEYDVNRIIELCKSVFNERIRIHIIPHLNLKTRVTNDYVRDRAAFVNLLEQLSTKYPFKLHNIGRYLENSNSDVFLEDYMPDGRHYAKTCEDTIKIFLAKTIYRQLPKLSTPA</sequence>
<proteinExistence type="predicted"/>
<name>A0A6C0DRG7_9ZZZZ</name>
<protein>
    <submittedName>
        <fullName evidence="1">Uncharacterized protein</fullName>
    </submittedName>
</protein>
<organism evidence="1">
    <name type="scientific">viral metagenome</name>
    <dbReference type="NCBI Taxonomy" id="1070528"/>
    <lineage>
        <taxon>unclassified sequences</taxon>
        <taxon>metagenomes</taxon>
        <taxon>organismal metagenomes</taxon>
    </lineage>
</organism>
<evidence type="ECO:0000313" key="1">
    <source>
        <dbReference type="EMBL" id="QHT19267.1"/>
    </source>
</evidence>